<dbReference type="Proteomes" id="UP000224101">
    <property type="component" value="Segment"/>
</dbReference>
<dbReference type="Pfam" id="PF13385">
    <property type="entry name" value="Laminin_G_3"/>
    <property type="match status" value="2"/>
</dbReference>
<evidence type="ECO:0000313" key="2">
    <source>
        <dbReference type="Proteomes" id="UP000224101"/>
    </source>
</evidence>
<dbReference type="EMBL" id="KY979132">
    <property type="protein sequence ID" value="ASD50350.1"/>
    <property type="molecule type" value="Genomic_DNA"/>
</dbReference>
<keyword evidence="2" id="KW-1185">Reference proteome</keyword>
<dbReference type="InterPro" id="IPR013320">
    <property type="entry name" value="ConA-like_dom_sf"/>
</dbReference>
<organism evidence="1 2">
    <name type="scientific">Acidovorax phage ACP17</name>
    <dbReference type="NCBI Taxonomy" id="2010329"/>
    <lineage>
        <taxon>Viruses</taxon>
        <taxon>Duplodnaviria</taxon>
        <taxon>Heunggongvirae</taxon>
        <taxon>Uroviricota</taxon>
        <taxon>Caudoviricetes</taxon>
        <taxon>Busanvirus</taxon>
        <taxon>Busanvirus ACP17</taxon>
    </lineage>
</organism>
<reference evidence="1 2" key="1">
    <citation type="submission" date="2017-08" db="EMBL/GenBank/DDBJ databases">
        <title>Characterization and complete genome sequence of novel bacteriophage infecting the causal agent of bacterial fruit blotch, Acidovorax citrulli.</title>
        <authorList>
            <person name="Midani A.R."/>
            <person name="Park S.-H."/>
            <person name="Choi T.-J."/>
        </authorList>
    </citation>
    <scope>NUCLEOTIDE SEQUENCE [LARGE SCALE GENOMIC DNA]</scope>
</reference>
<dbReference type="Gene3D" id="2.60.120.200">
    <property type="match status" value="2"/>
</dbReference>
<proteinExistence type="predicted"/>
<protein>
    <recommendedName>
        <fullName evidence="3">Concanavalin A-like lectin/glucanases superfamily protein</fullName>
    </recommendedName>
</protein>
<accession>A0A218M2T3</accession>
<sequence length="596" mass="65414">MAGYKSSVRALNPKVFITFDGDAVDDSTATFSAVPPVILDEMGVNNATLHISSSVYRGYRAGMPSMIRLEPSQQASVSFGFYGKQAGPNVWEKAYLEIPHSTSFVFPNNGDLSIVWMMNKLTDEEAYRSTSLSGAYNYATLSRPVFSKAGVFGVRIIYPWAGQSYMQVELPGGKFFNWVLPSWFHGDNHHMALTWKVVIMENGDNVGNATLYVDGQEVASEAANYYGSYPPMDVNSSIFIGGSNTPLPDHGDRNTSSLQIDQFAVFDKTLSEFQISRLSRKILPFEELILKSRPTALWTMQDIEDPNTTVAANSISSYYTGRYVGGPTRVTRGLPGFSQVVGSTSAFFNNGGQFVVNVSSSPTSPVIDIANPYSIMFWFKATSNPTATLFSFTGSESPFAGLTVSLNLYDNQYRSGAIQVQESEQEWVSAAGNYNDGQEHHCAIVKRGTRLELYLDGQLMGSKIVTTRSSGSPGIASMFSASPGRTSANGNAAYLAFYNYALDDAFISAVASYRKTYKVRGIVTLRGTPYKANVRMYSHFSGALLQEVLSDPNTGEYLAEMNDNRTIDIVVLNTQDPNVRYRVYGPVVPSEYEDAP</sequence>
<dbReference type="RefSeq" id="YP_009609668.1">
    <property type="nucleotide sequence ID" value="NC_041997.1"/>
</dbReference>
<dbReference type="GeneID" id="40085753"/>
<evidence type="ECO:0000313" key="1">
    <source>
        <dbReference type="EMBL" id="ASD50350.1"/>
    </source>
</evidence>
<name>A0A218M2T3_9CAUD</name>
<dbReference type="KEGG" id="vg:40085753"/>
<evidence type="ECO:0008006" key="3">
    <source>
        <dbReference type="Google" id="ProtNLM"/>
    </source>
</evidence>
<dbReference type="SUPFAM" id="SSF49899">
    <property type="entry name" value="Concanavalin A-like lectins/glucanases"/>
    <property type="match status" value="2"/>
</dbReference>